<dbReference type="GO" id="GO:0048471">
    <property type="term" value="C:perinuclear region of cytoplasm"/>
    <property type="evidence" value="ECO:0007669"/>
    <property type="project" value="TreeGrafter"/>
</dbReference>
<dbReference type="EMBL" id="KK400973">
    <property type="protein sequence ID" value="KFV59976.1"/>
    <property type="molecule type" value="Genomic_DNA"/>
</dbReference>
<name>A0A093FZZ0_TYTAL</name>
<feature type="non-terminal residue" evidence="1">
    <location>
        <position position="1"/>
    </location>
</feature>
<keyword evidence="2" id="KW-1185">Reference proteome</keyword>
<protein>
    <submittedName>
        <fullName evidence="1">Spermatid-specific manchette-related protein 1</fullName>
    </submittedName>
</protein>
<accession>A0A093FZZ0</accession>
<dbReference type="AlphaFoldDB" id="A0A093FZZ0"/>
<dbReference type="PANTHER" id="PTHR35664">
    <property type="entry name" value="SPERMATID-SPECIFIC MANCHETTE-RELATED PROTEIN 1"/>
    <property type="match status" value="1"/>
</dbReference>
<dbReference type="PANTHER" id="PTHR35664:SF1">
    <property type="entry name" value="SPERMATID-SPECIFIC MANCHETTE-RELATED PROTEIN 1"/>
    <property type="match status" value="1"/>
</dbReference>
<sequence length="228" mass="26064">PVSTYTDSYRPPCSVKKTIQKQTLQQLCSENKFVTPGLTMPLVQNPVSQGQTEQLVKAAMQEYYRNTFDPAACCPEKYYLTRSEEKYKPVFVNKNRYISWRTGPYNSTVWNKYHSCLPILPKDTRMDTFLRSVPVSYPLKLACLNQCGNYLHPLPALQLYLCLCHAGIHPSHYCLRGMDYYVDGASAIRGQLNTLEDRAEYPMLQLQPEGNVLCVYTPPPVLLPVQEP</sequence>
<evidence type="ECO:0000313" key="1">
    <source>
        <dbReference type="EMBL" id="KFV59976.1"/>
    </source>
</evidence>
<proteinExistence type="predicted"/>
<organism evidence="1 2">
    <name type="scientific">Tyto alba</name>
    <name type="common">Barn owl</name>
    <dbReference type="NCBI Taxonomy" id="56313"/>
    <lineage>
        <taxon>Eukaryota</taxon>
        <taxon>Metazoa</taxon>
        <taxon>Chordata</taxon>
        <taxon>Craniata</taxon>
        <taxon>Vertebrata</taxon>
        <taxon>Euteleostomi</taxon>
        <taxon>Archelosauria</taxon>
        <taxon>Archosauria</taxon>
        <taxon>Dinosauria</taxon>
        <taxon>Saurischia</taxon>
        <taxon>Theropoda</taxon>
        <taxon>Coelurosauria</taxon>
        <taxon>Aves</taxon>
        <taxon>Neognathae</taxon>
        <taxon>Neoaves</taxon>
        <taxon>Telluraves</taxon>
        <taxon>Strigiformes</taxon>
        <taxon>Tytonidae</taxon>
        <taxon>Tyto</taxon>
    </lineage>
</organism>
<dbReference type="InterPro" id="IPR028195">
    <property type="entry name" value="SPMIP6"/>
</dbReference>
<gene>
    <name evidence="1" type="ORF">N341_04898</name>
</gene>
<dbReference type="Pfam" id="PF15181">
    <property type="entry name" value="SMRP1"/>
    <property type="match status" value="2"/>
</dbReference>
<feature type="non-terminal residue" evidence="1">
    <location>
        <position position="228"/>
    </location>
</feature>
<dbReference type="Proteomes" id="UP000054190">
    <property type="component" value="Unassembled WGS sequence"/>
</dbReference>
<reference evidence="1 2" key="1">
    <citation type="submission" date="2014-04" db="EMBL/GenBank/DDBJ databases">
        <title>Genome evolution of avian class.</title>
        <authorList>
            <person name="Zhang G."/>
            <person name="Li C."/>
        </authorList>
    </citation>
    <scope>NUCLEOTIDE SEQUENCE [LARGE SCALE GENOMIC DNA]</scope>
    <source>
        <strain evidence="1">BGI_N341</strain>
    </source>
</reference>
<dbReference type="GO" id="GO:0002177">
    <property type="term" value="C:manchette"/>
    <property type="evidence" value="ECO:0007669"/>
    <property type="project" value="TreeGrafter"/>
</dbReference>
<evidence type="ECO:0000313" key="2">
    <source>
        <dbReference type="Proteomes" id="UP000054190"/>
    </source>
</evidence>
<dbReference type="GO" id="GO:0043014">
    <property type="term" value="F:alpha-tubulin binding"/>
    <property type="evidence" value="ECO:0007669"/>
    <property type="project" value="TreeGrafter"/>
</dbReference>